<dbReference type="SUPFAM" id="SSF47240">
    <property type="entry name" value="Ferritin-like"/>
    <property type="match status" value="1"/>
</dbReference>
<dbReference type="AlphaFoldDB" id="D8JZ85"/>
<accession>D8JZ85</accession>
<dbReference type="GO" id="GO:0046872">
    <property type="term" value="F:metal ion binding"/>
    <property type="evidence" value="ECO:0007669"/>
    <property type="project" value="InterPro"/>
</dbReference>
<dbReference type="eggNOG" id="COG1633">
    <property type="taxonomic scope" value="Bacteria"/>
</dbReference>
<evidence type="ECO:0000313" key="3">
    <source>
        <dbReference type="Proteomes" id="UP000002033"/>
    </source>
</evidence>
<dbReference type="HOGENOM" id="CLU_064893_0_0_5"/>
<dbReference type="InterPro" id="IPR012347">
    <property type="entry name" value="Ferritin-like"/>
</dbReference>
<reference evidence="3" key="1">
    <citation type="journal article" date="2011" name="J. Bacteriol.">
        <title>Genome sequences of eight morphologically diverse alphaproteobacteria.</title>
        <authorList>
            <consortium name="US DOE Joint Genome Institute"/>
            <person name="Brown P.J."/>
            <person name="Kysela D.T."/>
            <person name="Buechlein A."/>
            <person name="Hemmerich C."/>
            <person name="Brun Y.V."/>
        </authorList>
    </citation>
    <scope>NUCLEOTIDE SEQUENCE [LARGE SCALE GENOMIC DNA]</scope>
    <source>
        <strain evidence="3">ATCC 51888 / DSM 1869 / NCIB 11706 / TK 0415</strain>
    </source>
</reference>
<dbReference type="OrthoDB" id="6057955at2"/>
<proteinExistence type="predicted"/>
<evidence type="ECO:0000313" key="2">
    <source>
        <dbReference type="EMBL" id="ADJ23687.1"/>
    </source>
</evidence>
<protein>
    <recommendedName>
        <fullName evidence="1">Rubrerythrin diiron-binding domain-containing protein</fullName>
    </recommendedName>
</protein>
<gene>
    <name evidence="2" type="ordered locus">Hden_1884</name>
</gene>
<sequence length="286" mass="31936">MSTLKSEPAGQLRSMGEFFALARAMEADAVRHYTETANALRKQNSLPLAYIFELLAKFERDHVDRVAEWAAEHKGAAVATVAPWPIPDAFDVSPEEIAQSSLMTPYRALAIAVRYEERSFTFWTYVAAQADGEVKEAAERMAREQLDHVSVLRQERRLAFHSNRRAAKAEAVTLGALAATERRLALLIEQHDGQTTDNAFLRRYAATSREAAEKLDALETVTHQRLSIVALPAERREDPVALCEYLAEAYLHLAEISRNERVLIAAQDLATTAIDRLAAMRSKMSA</sequence>
<dbReference type="InterPro" id="IPR009078">
    <property type="entry name" value="Ferritin-like_SF"/>
</dbReference>
<feature type="domain" description="Rubrerythrin diiron-binding" evidence="1">
    <location>
        <begin position="17"/>
        <end position="75"/>
    </location>
</feature>
<dbReference type="STRING" id="582899.Hden_1884"/>
<dbReference type="EMBL" id="CP002083">
    <property type="protein sequence ID" value="ADJ23687.1"/>
    <property type="molecule type" value="Genomic_DNA"/>
</dbReference>
<organism evidence="2 3">
    <name type="scientific">Hyphomicrobium denitrificans (strain ATCC 51888 / DSM 1869 / NCIMB 11706 / TK 0415)</name>
    <dbReference type="NCBI Taxonomy" id="582899"/>
    <lineage>
        <taxon>Bacteria</taxon>
        <taxon>Pseudomonadati</taxon>
        <taxon>Pseudomonadota</taxon>
        <taxon>Alphaproteobacteria</taxon>
        <taxon>Hyphomicrobiales</taxon>
        <taxon>Hyphomicrobiaceae</taxon>
        <taxon>Hyphomicrobium</taxon>
    </lineage>
</organism>
<dbReference type="GO" id="GO:0016491">
    <property type="term" value="F:oxidoreductase activity"/>
    <property type="evidence" value="ECO:0007669"/>
    <property type="project" value="InterPro"/>
</dbReference>
<evidence type="ECO:0000259" key="1">
    <source>
        <dbReference type="Pfam" id="PF02915"/>
    </source>
</evidence>
<dbReference type="RefSeq" id="WP_013215846.1">
    <property type="nucleotide sequence ID" value="NC_014313.1"/>
</dbReference>
<dbReference type="CDD" id="cd01045">
    <property type="entry name" value="Ferritin_like_AB"/>
    <property type="match status" value="1"/>
</dbReference>
<dbReference type="Proteomes" id="UP000002033">
    <property type="component" value="Chromosome"/>
</dbReference>
<dbReference type="KEGG" id="hdn:Hden_1884"/>
<keyword evidence="3" id="KW-1185">Reference proteome</keyword>
<dbReference type="Pfam" id="PF02915">
    <property type="entry name" value="Rubrerythrin"/>
    <property type="match status" value="1"/>
</dbReference>
<name>D8JZ85_HYPDA</name>
<dbReference type="InterPro" id="IPR003251">
    <property type="entry name" value="Rr_diiron-bd_dom"/>
</dbReference>
<dbReference type="Gene3D" id="1.20.1260.10">
    <property type="match status" value="1"/>
</dbReference>